<keyword evidence="11" id="KW-1185">Reference proteome</keyword>
<comment type="function">
    <text evidence="7 9">Required for efficient N-glycosylation. Necessary for maintaining optimal levels of dolichol-linked oligosaccharides. Hydrolyzes dolichyl pyrophosphate at a very high rate and dolichyl monophosphate at a much lower rate. Does not act on phosphatidate.</text>
</comment>
<keyword evidence="9" id="KW-0256">Endoplasmic reticulum</keyword>
<feature type="domain" description="Phosphatidic acid phosphatase type 2/haloperoxidase" evidence="10">
    <location>
        <begin position="76"/>
        <end position="194"/>
    </location>
</feature>
<keyword evidence="4 9" id="KW-0378">Hydrolase</keyword>
<comment type="catalytic activity">
    <reaction evidence="8 9">
        <text>a di-trans,poly-cis-dolichyl diphosphate + H2O = a di-trans,poly-cis-dolichyl phosphate + phosphate + H(+)</text>
        <dbReference type="Rhea" id="RHEA:14385"/>
        <dbReference type="Rhea" id="RHEA-COMP:19498"/>
        <dbReference type="Rhea" id="RHEA-COMP:19506"/>
        <dbReference type="ChEBI" id="CHEBI:15377"/>
        <dbReference type="ChEBI" id="CHEBI:15378"/>
        <dbReference type="ChEBI" id="CHEBI:43474"/>
        <dbReference type="ChEBI" id="CHEBI:57497"/>
        <dbReference type="ChEBI" id="CHEBI:57683"/>
        <dbReference type="EC" id="3.6.1.43"/>
    </reaction>
</comment>
<feature type="transmembrane region" description="Helical" evidence="9">
    <location>
        <begin position="45"/>
        <end position="66"/>
    </location>
</feature>
<dbReference type="GeneID" id="101236416"/>
<comment type="subcellular location">
    <subcellularLocation>
        <location evidence="9">Endoplasmic reticulum membrane</location>
        <topology evidence="9">Multi-pass membrane protein</topology>
    </subcellularLocation>
    <subcellularLocation>
        <location evidence="1">Membrane</location>
        <topology evidence="1">Multi-pass membrane protein</topology>
    </subcellularLocation>
</comment>
<evidence type="ECO:0000256" key="1">
    <source>
        <dbReference type="ARBA" id="ARBA00004141"/>
    </source>
</evidence>
<evidence type="ECO:0000313" key="13">
    <source>
        <dbReference type="RefSeq" id="XP_065647695.1"/>
    </source>
</evidence>
<keyword evidence="3 9" id="KW-0812">Transmembrane</keyword>
<evidence type="ECO:0000256" key="5">
    <source>
        <dbReference type="ARBA" id="ARBA00022989"/>
    </source>
</evidence>
<evidence type="ECO:0000256" key="8">
    <source>
        <dbReference type="ARBA" id="ARBA00047349"/>
    </source>
</evidence>
<evidence type="ECO:0000256" key="2">
    <source>
        <dbReference type="ARBA" id="ARBA00005518"/>
    </source>
</evidence>
<evidence type="ECO:0000256" key="9">
    <source>
        <dbReference type="RuleBase" id="RU367078"/>
    </source>
</evidence>
<dbReference type="SMART" id="SM00014">
    <property type="entry name" value="acidPPc"/>
    <property type="match status" value="1"/>
</dbReference>
<keyword evidence="6 9" id="KW-0472">Membrane</keyword>
<comment type="pathway">
    <text evidence="9">Protein modification; protein glycosylation.</text>
</comment>
<dbReference type="SUPFAM" id="SSF48317">
    <property type="entry name" value="Acid phosphatase/Vanadium-dependent haloperoxidase"/>
    <property type="match status" value="1"/>
</dbReference>
<dbReference type="InterPro" id="IPR000326">
    <property type="entry name" value="PAP2/HPO"/>
</dbReference>
<feature type="transmembrane region" description="Helical" evidence="9">
    <location>
        <begin position="179"/>
        <end position="197"/>
    </location>
</feature>
<dbReference type="RefSeq" id="XP_065647695.1">
    <property type="nucleotide sequence ID" value="XM_065791623.1"/>
</dbReference>
<protein>
    <recommendedName>
        <fullName evidence="9">Dolichyldiphosphatase</fullName>
        <ecNumber evidence="9">3.6.1.43</ecNumber>
    </recommendedName>
</protein>
<evidence type="ECO:0000256" key="7">
    <source>
        <dbReference type="ARBA" id="ARBA00024907"/>
    </source>
</evidence>
<proteinExistence type="inferred from homology"/>
<reference evidence="11 12" key="1">
    <citation type="submission" date="2025-05" db="UniProtKB">
        <authorList>
            <consortium name="RefSeq"/>
        </authorList>
    </citation>
    <scope>NUCLEOTIDE SEQUENCE [LARGE SCALE GENOMIC DNA]</scope>
</reference>
<dbReference type="Proteomes" id="UP001652625">
    <property type="component" value="Chromosome 02"/>
</dbReference>
<feature type="transmembrane region" description="Helical" evidence="9">
    <location>
        <begin position="117"/>
        <end position="134"/>
    </location>
</feature>
<keyword evidence="5 9" id="KW-1133">Transmembrane helix</keyword>
<evidence type="ECO:0000259" key="10">
    <source>
        <dbReference type="SMART" id="SM00014"/>
    </source>
</evidence>
<accession>A0ABM4BFG9</accession>
<organism evidence="11 12">
    <name type="scientific">Hydra vulgaris</name>
    <name type="common">Hydra</name>
    <name type="synonym">Hydra attenuata</name>
    <dbReference type="NCBI Taxonomy" id="6087"/>
    <lineage>
        <taxon>Eukaryota</taxon>
        <taxon>Metazoa</taxon>
        <taxon>Cnidaria</taxon>
        <taxon>Hydrozoa</taxon>
        <taxon>Hydroidolina</taxon>
        <taxon>Anthoathecata</taxon>
        <taxon>Aplanulata</taxon>
        <taxon>Hydridae</taxon>
        <taxon>Hydra</taxon>
    </lineage>
</organism>
<dbReference type="RefSeq" id="XP_065647694.1">
    <property type="nucleotide sequence ID" value="XM_065791622.1"/>
</dbReference>
<comment type="similarity">
    <text evidence="2 9">Belongs to the dolichyldiphosphatase family.</text>
</comment>
<dbReference type="CDD" id="cd03382">
    <property type="entry name" value="PAP2_dolichyldiphosphatase"/>
    <property type="match status" value="1"/>
</dbReference>
<dbReference type="PANTHER" id="PTHR11247">
    <property type="entry name" value="PALMITOYL-PROTEIN THIOESTERASE/DOLICHYLDIPHOSPHATASE 1"/>
    <property type="match status" value="1"/>
</dbReference>
<gene>
    <name evidence="12 13" type="primary">LOC101236416</name>
</gene>
<sequence>MSKEAGLNCLVNDWEKQYLGDMDVTWNPISLTHVIYPKGDTFAKILAYSSLFPIFVVSGFITLIIFRRELHTMVFFGGVLINEILNLTLKHTLKSPRPCQPGDCKLLMTKHGMPSNHAQFMSFFAVYMVLFAYIRMKIHVVEKFTDNLRRHGITLFSIASTVIVCISRVYLRYHTIEQVLVGVVIGLVTGSCWFYLVENFFTPMFCNIVNTKLAEYFLIRDSTNIPDILWFEYTASRTESRQRSKRISQKSQ</sequence>
<feature type="transmembrane region" description="Helical" evidence="9">
    <location>
        <begin position="155"/>
        <end position="173"/>
    </location>
</feature>
<evidence type="ECO:0000256" key="3">
    <source>
        <dbReference type="ARBA" id="ARBA00022692"/>
    </source>
</evidence>
<dbReference type="Pfam" id="PF01569">
    <property type="entry name" value="PAP2"/>
    <property type="match status" value="1"/>
</dbReference>
<evidence type="ECO:0000256" key="6">
    <source>
        <dbReference type="ARBA" id="ARBA00023136"/>
    </source>
</evidence>
<dbReference type="EC" id="3.6.1.43" evidence="9"/>
<dbReference type="InterPro" id="IPR039667">
    <property type="entry name" value="Dolichyldiphosphatase_PAP2"/>
</dbReference>
<name>A0ABM4BFG9_HYDVU</name>
<evidence type="ECO:0000313" key="11">
    <source>
        <dbReference type="Proteomes" id="UP001652625"/>
    </source>
</evidence>
<evidence type="ECO:0000256" key="4">
    <source>
        <dbReference type="ARBA" id="ARBA00022801"/>
    </source>
</evidence>
<dbReference type="PANTHER" id="PTHR11247:SF1">
    <property type="entry name" value="DOLICHYLDIPHOSPHATASE 1"/>
    <property type="match status" value="1"/>
</dbReference>
<dbReference type="Gene3D" id="1.20.144.10">
    <property type="entry name" value="Phosphatidic acid phosphatase type 2/haloperoxidase"/>
    <property type="match status" value="1"/>
</dbReference>
<evidence type="ECO:0000313" key="12">
    <source>
        <dbReference type="RefSeq" id="XP_065647694.1"/>
    </source>
</evidence>
<dbReference type="InterPro" id="IPR036938">
    <property type="entry name" value="PAP2/HPO_sf"/>
</dbReference>